<reference evidence="1 2" key="1">
    <citation type="submission" date="2020-10" db="EMBL/GenBank/DDBJ databases">
        <title>Draft genome of Ramlibacter aquaticus LMG 30558.</title>
        <authorList>
            <person name="Props R."/>
        </authorList>
    </citation>
    <scope>NUCLEOTIDE SEQUENCE [LARGE SCALE GENOMIC DNA]</scope>
    <source>
        <strain evidence="1 2">LMG 30558</strain>
    </source>
</reference>
<name>A0ABR9SIP4_9BURK</name>
<dbReference type="SUPFAM" id="SSF51735">
    <property type="entry name" value="NAD(P)-binding Rossmann-fold domains"/>
    <property type="match status" value="1"/>
</dbReference>
<sequence>MFPIPGHGRYMRQPLYNRDFCRAIEWCLRHQPKGAIYDLVGQDRIDYIDIIRAIRRVKGLRTPIVCIPKWLFATLLRIYGLFTKQPPFTAAQLKALTAGDDFTGVDIRKTFELEPTSVEAGLKETFTHPVYAKYVVERA</sequence>
<evidence type="ECO:0000313" key="1">
    <source>
        <dbReference type="EMBL" id="MBE7942225.1"/>
    </source>
</evidence>
<dbReference type="Gene3D" id="3.40.50.720">
    <property type="entry name" value="NAD(P)-binding Rossmann-like Domain"/>
    <property type="match status" value="1"/>
</dbReference>
<comment type="caution">
    <text evidence="1">The sequence shown here is derived from an EMBL/GenBank/DDBJ whole genome shotgun (WGS) entry which is preliminary data.</text>
</comment>
<accession>A0ABR9SIP4</accession>
<dbReference type="Proteomes" id="UP000715965">
    <property type="component" value="Unassembled WGS sequence"/>
</dbReference>
<organism evidence="1 2">
    <name type="scientific">Ramlibacter aquaticus</name>
    <dbReference type="NCBI Taxonomy" id="2780094"/>
    <lineage>
        <taxon>Bacteria</taxon>
        <taxon>Pseudomonadati</taxon>
        <taxon>Pseudomonadota</taxon>
        <taxon>Betaproteobacteria</taxon>
        <taxon>Burkholderiales</taxon>
        <taxon>Comamonadaceae</taxon>
        <taxon>Ramlibacter</taxon>
    </lineage>
</organism>
<dbReference type="InterPro" id="IPR036291">
    <property type="entry name" value="NAD(P)-bd_dom_sf"/>
</dbReference>
<proteinExistence type="predicted"/>
<evidence type="ECO:0000313" key="2">
    <source>
        <dbReference type="Proteomes" id="UP000715965"/>
    </source>
</evidence>
<gene>
    <name evidence="1" type="ORF">IM725_16750</name>
</gene>
<protein>
    <submittedName>
        <fullName evidence="1">Uncharacterized protein</fullName>
    </submittedName>
</protein>
<keyword evidence="2" id="KW-1185">Reference proteome</keyword>
<dbReference type="EMBL" id="JADDOJ010000085">
    <property type="protein sequence ID" value="MBE7942225.1"/>
    <property type="molecule type" value="Genomic_DNA"/>
</dbReference>